<proteinExistence type="predicted"/>
<feature type="compositionally biased region" description="Polar residues" evidence="1">
    <location>
        <begin position="1"/>
        <end position="15"/>
    </location>
</feature>
<dbReference type="EMBL" id="AMCV02000002">
    <property type="protein sequence ID" value="TDZ25057.1"/>
    <property type="molecule type" value="Genomic_DNA"/>
</dbReference>
<feature type="region of interest" description="Disordered" evidence="1">
    <location>
        <begin position="1"/>
        <end position="32"/>
    </location>
</feature>
<protein>
    <submittedName>
        <fullName evidence="2">Uncharacterized protein</fullName>
    </submittedName>
</protein>
<sequence length="154" mass="16771">MFVHETCSTLDSSQWHPLDKKGPHDSPAASSASRLQIRAAASHIHFGQRLPARRPRLGRVCHAPQTTTAGTAFIQGSSALSLASLLIRCDDLNLIAQCLVHGPWQRGPGRKTLQHPAAPRAGVPCLVGLHMWNGWFIDRYGVPQEADGLVWAQC</sequence>
<comment type="caution">
    <text evidence="2">The sequence shown here is derived from an EMBL/GenBank/DDBJ whole genome shotgun (WGS) entry which is preliminary data.</text>
</comment>
<name>A0A484G679_COLOR</name>
<accession>A0A484G679</accession>
<reference evidence="3" key="2">
    <citation type="journal article" date="2019" name="Mol. Plant Microbe Interact.">
        <title>Genome sequence resources for four phytopathogenic fungi from the Colletotrichum orbiculare species complex.</title>
        <authorList>
            <person name="Gan P."/>
            <person name="Tsushima A."/>
            <person name="Narusaka M."/>
            <person name="Narusaka Y."/>
            <person name="Takano Y."/>
            <person name="Kubo Y."/>
            <person name="Shirasu K."/>
        </authorList>
    </citation>
    <scope>GENOME REANNOTATION</scope>
    <source>
        <strain evidence="3">104-T / ATCC 96160 / CBS 514.97 / LARS 414 / MAFF 240422</strain>
    </source>
</reference>
<gene>
    <name evidence="2" type="ORF">Cob_v001616</name>
</gene>
<organism evidence="2 3">
    <name type="scientific">Colletotrichum orbiculare (strain 104-T / ATCC 96160 / CBS 514.97 / LARS 414 / MAFF 240422)</name>
    <name type="common">Cucumber anthracnose fungus</name>
    <name type="synonym">Colletotrichum lagenarium</name>
    <dbReference type="NCBI Taxonomy" id="1213857"/>
    <lineage>
        <taxon>Eukaryota</taxon>
        <taxon>Fungi</taxon>
        <taxon>Dikarya</taxon>
        <taxon>Ascomycota</taxon>
        <taxon>Pezizomycotina</taxon>
        <taxon>Sordariomycetes</taxon>
        <taxon>Hypocreomycetidae</taxon>
        <taxon>Glomerellales</taxon>
        <taxon>Glomerellaceae</taxon>
        <taxon>Colletotrichum</taxon>
        <taxon>Colletotrichum orbiculare species complex</taxon>
    </lineage>
</organism>
<evidence type="ECO:0000256" key="1">
    <source>
        <dbReference type="SAM" id="MobiDB-lite"/>
    </source>
</evidence>
<keyword evidence="3" id="KW-1185">Reference proteome</keyword>
<evidence type="ECO:0000313" key="3">
    <source>
        <dbReference type="Proteomes" id="UP000014480"/>
    </source>
</evidence>
<dbReference type="AlphaFoldDB" id="A0A484G679"/>
<evidence type="ECO:0000313" key="2">
    <source>
        <dbReference type="EMBL" id="TDZ25057.1"/>
    </source>
</evidence>
<dbReference type="Proteomes" id="UP000014480">
    <property type="component" value="Unassembled WGS sequence"/>
</dbReference>
<reference evidence="3" key="1">
    <citation type="journal article" date="2013" name="New Phytol.">
        <title>Comparative genomic and transcriptomic analyses reveal the hemibiotrophic stage shift of Colletotrichum fungi.</title>
        <authorList>
            <person name="Gan P."/>
            <person name="Ikeda K."/>
            <person name="Irieda H."/>
            <person name="Narusaka M."/>
            <person name="O'Connell R.J."/>
            <person name="Narusaka Y."/>
            <person name="Takano Y."/>
            <person name="Kubo Y."/>
            <person name="Shirasu K."/>
        </authorList>
    </citation>
    <scope>NUCLEOTIDE SEQUENCE [LARGE SCALE GENOMIC DNA]</scope>
    <source>
        <strain evidence="3">104-T / ATCC 96160 / CBS 514.97 / LARS 414 / MAFF 240422</strain>
    </source>
</reference>